<gene>
    <name evidence="2" type="ORF">SU32_09265</name>
</gene>
<dbReference type="Proteomes" id="UP000038011">
    <property type="component" value="Unassembled WGS sequence"/>
</dbReference>
<keyword evidence="3" id="KW-1185">Reference proteome</keyword>
<evidence type="ECO:0000313" key="2">
    <source>
        <dbReference type="EMBL" id="KPB01419.1"/>
    </source>
</evidence>
<accession>A0A0M9GN60</accession>
<dbReference type="EMBL" id="JXMU01000011">
    <property type="protein sequence ID" value="KPB01419.1"/>
    <property type="molecule type" value="Genomic_DNA"/>
</dbReference>
<dbReference type="Gene3D" id="3.30.1330.40">
    <property type="entry name" value="RutC-like"/>
    <property type="match status" value="1"/>
</dbReference>
<comment type="caution">
    <text evidence="2">The sequence shown here is derived from an EMBL/GenBank/DDBJ whole genome shotgun (WGS) entry which is preliminary data.</text>
</comment>
<sequence length="154" mass="16073">MTGTISERLDAMGVTIPEAAAPAANYLPWIRSGELLLTSGQLPLEDGALITTGKLGDEVDLELGQKAARQCAINILAQAKAALGDLENIKRVVKITVFVASKPEFSNQHLVANGASDFLAEVLGEAGPHARSAVGVPVLPLNAPVEIEAIIEVK</sequence>
<dbReference type="CDD" id="cd02199">
    <property type="entry name" value="YjgF_YER057c_UK114_like_1"/>
    <property type="match status" value="1"/>
</dbReference>
<reference evidence="2 3" key="1">
    <citation type="submission" date="2015-01" db="EMBL/GenBank/DDBJ databases">
        <title>Ahrensia donghaiensis sp. nov., a novel dimethylsulphoniopropionate-cleavage bacterium isolated from seawater and emended descriptions of the genus Ahrensia and Ahrensia kielensis.</title>
        <authorList>
            <person name="Liu J."/>
        </authorList>
    </citation>
    <scope>NUCLEOTIDE SEQUENCE [LARGE SCALE GENOMIC DNA]</scope>
    <source>
        <strain evidence="2 3">LZD062</strain>
    </source>
</reference>
<dbReference type="OrthoDB" id="9806350at2"/>
<evidence type="ECO:0000259" key="1">
    <source>
        <dbReference type="Pfam" id="PF14588"/>
    </source>
</evidence>
<dbReference type="SUPFAM" id="SSF55298">
    <property type="entry name" value="YjgF-like"/>
    <property type="match status" value="1"/>
</dbReference>
<dbReference type="InterPro" id="IPR035959">
    <property type="entry name" value="RutC-like_sf"/>
</dbReference>
<dbReference type="PANTHER" id="PTHR43760:SF1">
    <property type="entry name" value="ENDORIBONUCLEASE L-PSP_CHORISMATE MUTASE-LIKE DOMAIN-CONTAINING PROTEIN"/>
    <property type="match status" value="1"/>
</dbReference>
<organism evidence="2 3">
    <name type="scientific">Ahrensia marina</name>
    <dbReference type="NCBI Taxonomy" id="1514904"/>
    <lineage>
        <taxon>Bacteria</taxon>
        <taxon>Pseudomonadati</taxon>
        <taxon>Pseudomonadota</taxon>
        <taxon>Alphaproteobacteria</taxon>
        <taxon>Hyphomicrobiales</taxon>
        <taxon>Ahrensiaceae</taxon>
        <taxon>Ahrensia</taxon>
    </lineage>
</organism>
<dbReference type="STRING" id="1514904.SU32_09265"/>
<feature type="domain" description="Endoribonuclease L-PSP/chorismate mutase-like" evidence="1">
    <location>
        <begin position="8"/>
        <end position="143"/>
    </location>
</feature>
<dbReference type="PANTHER" id="PTHR43760">
    <property type="entry name" value="ENDORIBONUCLEASE-RELATED"/>
    <property type="match status" value="1"/>
</dbReference>
<name>A0A0M9GN60_9HYPH</name>
<dbReference type="PATRIC" id="fig|1514904.3.peg.681"/>
<proteinExistence type="predicted"/>
<evidence type="ECO:0000313" key="3">
    <source>
        <dbReference type="Proteomes" id="UP000038011"/>
    </source>
</evidence>
<dbReference type="RefSeq" id="WP_053999064.1">
    <property type="nucleotide sequence ID" value="NZ_JXMU01000011.1"/>
</dbReference>
<dbReference type="AlphaFoldDB" id="A0A0M9GN60"/>
<protein>
    <submittedName>
        <fullName evidence="2">Endoribonuclease</fullName>
    </submittedName>
</protein>
<dbReference type="Pfam" id="PF14588">
    <property type="entry name" value="YjgF_endoribonc"/>
    <property type="match status" value="1"/>
</dbReference>
<dbReference type="InterPro" id="IPR013813">
    <property type="entry name" value="Endoribo_LPSP/chorism_mut-like"/>
</dbReference>